<evidence type="ECO:0000313" key="2">
    <source>
        <dbReference type="Proteomes" id="UP000593568"/>
    </source>
</evidence>
<protein>
    <submittedName>
        <fullName evidence="1">Uncharacterized protein</fullName>
    </submittedName>
</protein>
<organism evidence="1 2">
    <name type="scientific">Gossypium trilobum</name>
    <dbReference type="NCBI Taxonomy" id="34281"/>
    <lineage>
        <taxon>Eukaryota</taxon>
        <taxon>Viridiplantae</taxon>
        <taxon>Streptophyta</taxon>
        <taxon>Embryophyta</taxon>
        <taxon>Tracheophyta</taxon>
        <taxon>Spermatophyta</taxon>
        <taxon>Magnoliopsida</taxon>
        <taxon>eudicotyledons</taxon>
        <taxon>Gunneridae</taxon>
        <taxon>Pentapetalae</taxon>
        <taxon>rosids</taxon>
        <taxon>malvids</taxon>
        <taxon>Malvales</taxon>
        <taxon>Malvaceae</taxon>
        <taxon>Malvoideae</taxon>
        <taxon>Gossypium</taxon>
    </lineage>
</organism>
<dbReference type="AlphaFoldDB" id="A0A7J9EXR6"/>
<keyword evidence="2" id="KW-1185">Reference proteome</keyword>
<comment type="caution">
    <text evidence="1">The sequence shown here is derived from an EMBL/GenBank/DDBJ whole genome shotgun (WGS) entry which is preliminary data.</text>
</comment>
<proteinExistence type="predicted"/>
<gene>
    <name evidence="1" type="ORF">Gotri_005793</name>
</gene>
<sequence>MTCFYSKVFSTPFFIDLKRFF</sequence>
<reference evidence="1 2" key="1">
    <citation type="journal article" date="2019" name="Genome Biol. Evol.">
        <title>Insights into the evolution of the New World diploid cottons (Gossypium, subgenus Houzingenia) based on genome sequencing.</title>
        <authorList>
            <person name="Grover C.E."/>
            <person name="Arick M.A. 2nd"/>
            <person name="Thrash A."/>
            <person name="Conover J.L."/>
            <person name="Sanders W.S."/>
            <person name="Peterson D.G."/>
            <person name="Frelichowski J.E."/>
            <person name="Scheffler J.A."/>
            <person name="Scheffler B.E."/>
            <person name="Wendel J.F."/>
        </authorList>
    </citation>
    <scope>NUCLEOTIDE SEQUENCE [LARGE SCALE GENOMIC DNA]</scope>
    <source>
        <strain evidence="1">8</strain>
        <tissue evidence="1">Leaf</tissue>
    </source>
</reference>
<dbReference type="Proteomes" id="UP000593568">
    <property type="component" value="Unassembled WGS sequence"/>
</dbReference>
<accession>A0A7J9EXR6</accession>
<dbReference type="EMBL" id="JABEZW010000010">
    <property type="protein sequence ID" value="MBA0777820.1"/>
    <property type="molecule type" value="Genomic_DNA"/>
</dbReference>
<name>A0A7J9EXR6_9ROSI</name>
<evidence type="ECO:0000313" key="1">
    <source>
        <dbReference type="EMBL" id="MBA0777820.1"/>
    </source>
</evidence>